<evidence type="ECO:0000313" key="3">
    <source>
        <dbReference type="EMBL" id="CAB9525885.1"/>
    </source>
</evidence>
<evidence type="ECO:0000256" key="1">
    <source>
        <dbReference type="SAM" id="MobiDB-lite"/>
    </source>
</evidence>
<protein>
    <submittedName>
        <fullName evidence="3">Uncharacterized protein</fullName>
    </submittedName>
</protein>
<feature type="compositionally biased region" description="Polar residues" evidence="1">
    <location>
        <begin position="570"/>
        <end position="579"/>
    </location>
</feature>
<feature type="compositionally biased region" description="Low complexity" evidence="1">
    <location>
        <begin position="52"/>
        <end position="69"/>
    </location>
</feature>
<dbReference type="EMBL" id="CAICTM010001741">
    <property type="protein sequence ID" value="CAB9525885.1"/>
    <property type="molecule type" value="Genomic_DNA"/>
</dbReference>
<feature type="transmembrane region" description="Helical" evidence="2">
    <location>
        <begin position="442"/>
        <end position="464"/>
    </location>
</feature>
<feature type="transmembrane region" description="Helical" evidence="2">
    <location>
        <begin position="394"/>
        <end position="415"/>
    </location>
</feature>
<keyword evidence="2" id="KW-1133">Transmembrane helix</keyword>
<feature type="transmembrane region" description="Helical" evidence="2">
    <location>
        <begin position="509"/>
        <end position="526"/>
    </location>
</feature>
<comment type="caution">
    <text evidence="3">The sequence shown here is derived from an EMBL/GenBank/DDBJ whole genome shotgun (WGS) entry which is preliminary data.</text>
</comment>
<dbReference type="InterPro" id="IPR010640">
    <property type="entry name" value="Low_temperature_requirement_A"/>
</dbReference>
<reference evidence="3" key="1">
    <citation type="submission" date="2020-06" db="EMBL/GenBank/DDBJ databases">
        <authorList>
            <consortium name="Plant Systems Biology data submission"/>
        </authorList>
    </citation>
    <scope>NUCLEOTIDE SEQUENCE</scope>
    <source>
        <strain evidence="3">D6</strain>
    </source>
</reference>
<keyword evidence="2" id="KW-0472">Membrane</keyword>
<gene>
    <name evidence="3" type="ORF">SEMRO_1743_G294790.1</name>
</gene>
<dbReference type="OrthoDB" id="191995at2759"/>
<evidence type="ECO:0000256" key="2">
    <source>
        <dbReference type="SAM" id="Phobius"/>
    </source>
</evidence>
<dbReference type="AlphaFoldDB" id="A0A9N8ET34"/>
<evidence type="ECO:0000313" key="4">
    <source>
        <dbReference type="Proteomes" id="UP001153069"/>
    </source>
</evidence>
<dbReference type="PANTHER" id="PTHR36840">
    <property type="entry name" value="BLL5714 PROTEIN"/>
    <property type="match status" value="1"/>
</dbReference>
<feature type="region of interest" description="Disordered" evidence="1">
    <location>
        <begin position="27"/>
        <end position="70"/>
    </location>
</feature>
<dbReference type="PANTHER" id="PTHR36840:SF1">
    <property type="entry name" value="BLL5714 PROTEIN"/>
    <property type="match status" value="1"/>
</dbReference>
<keyword evidence="2" id="KW-0812">Transmembrane</keyword>
<dbReference type="Pfam" id="PF06772">
    <property type="entry name" value="LtrA"/>
    <property type="match status" value="1"/>
</dbReference>
<feature type="transmembrane region" description="Helical" evidence="2">
    <location>
        <begin position="485"/>
        <end position="503"/>
    </location>
</feature>
<feature type="transmembrane region" description="Helical" evidence="2">
    <location>
        <begin position="352"/>
        <end position="373"/>
    </location>
</feature>
<proteinExistence type="predicted"/>
<keyword evidence="4" id="KW-1185">Reference proteome</keyword>
<name>A0A9N8ET34_9STRA</name>
<organism evidence="3 4">
    <name type="scientific">Seminavis robusta</name>
    <dbReference type="NCBI Taxonomy" id="568900"/>
    <lineage>
        <taxon>Eukaryota</taxon>
        <taxon>Sar</taxon>
        <taxon>Stramenopiles</taxon>
        <taxon>Ochrophyta</taxon>
        <taxon>Bacillariophyta</taxon>
        <taxon>Bacillariophyceae</taxon>
        <taxon>Bacillariophycidae</taxon>
        <taxon>Naviculales</taxon>
        <taxon>Naviculaceae</taxon>
        <taxon>Seminavis</taxon>
    </lineage>
</organism>
<accession>A0A9N8ET34</accession>
<sequence length="579" mass="65895">MCGCCCCPFVVIALYVAIRKHLLSRGEEQQEETTAMTAEEETPGEQSHLLKHSASSPVSAHSAGNSSHGSIRRLEEKVPLYANPKQRQRWDDVQMLPHVNWGDLYFDLFYVAAAYQLSHAFKDCPTWEGVLYFCSSYLPILLIWNEKLVYDARFCPDDNLFHRSLEVIHLCVVGLIVSCIQPAEIMKDTANNPTMTIFTGAYLVNNVLQAWVLWDLRRNVIGGPEAKACALHELYRKQVGAILTAVAFIISAKDYYFTVTNEQKAASYAEEEEEGNYLPACLLVLGFVTENMFFPMLHQTYIIRRGISHKEVYVPINLEFTIHRIGEWVMLMLGESVLSILTIPQSKSTTTFSYSVAFFAGILTVTMFQYLFFRTQPAEAKDHAMRRSQSGGYMYFYSHMFYSASLILVGCSYKMMLSEQEMLDQAEEEQVDYDIRERIALVYAWAQFGCFIALDLVTMSHRGVKANFRRFLVEHNDGVARWAKVPLMICMLDIVLIVLTLNLRRVHDLTMLSLAGCLLVFGQVILRTIGLKYFPVTIDQMQRAIHPDDYCSLGSGGKDGEDHRRWPNVTEPTSAPSHK</sequence>
<feature type="region of interest" description="Disordered" evidence="1">
    <location>
        <begin position="556"/>
        <end position="579"/>
    </location>
</feature>
<dbReference type="Proteomes" id="UP001153069">
    <property type="component" value="Unassembled WGS sequence"/>
</dbReference>